<proteinExistence type="predicted"/>
<sequence>MEMLVLIMVPCMEFRTWHSILTWDIAREFGDIQIMAEV</sequence>
<dbReference type="AlphaFoldDB" id="A0A6C0EUL1"/>
<protein>
    <submittedName>
        <fullName evidence="1">Uncharacterized protein</fullName>
    </submittedName>
</protein>
<evidence type="ECO:0000313" key="1">
    <source>
        <dbReference type="EMBL" id="QHT32442.1"/>
    </source>
</evidence>
<name>A0A6C0EUL1_9ZZZZ</name>
<reference evidence="1" key="1">
    <citation type="journal article" date="2020" name="Nature">
        <title>Giant virus diversity and host interactions through global metagenomics.</title>
        <authorList>
            <person name="Schulz F."/>
            <person name="Roux S."/>
            <person name="Paez-Espino D."/>
            <person name="Jungbluth S."/>
            <person name="Walsh D.A."/>
            <person name="Denef V.J."/>
            <person name="McMahon K.D."/>
            <person name="Konstantinidis K.T."/>
            <person name="Eloe-Fadrosh E.A."/>
            <person name="Kyrpides N.C."/>
            <person name="Woyke T."/>
        </authorList>
    </citation>
    <scope>NUCLEOTIDE SEQUENCE</scope>
    <source>
        <strain evidence="1">GVMAG-M-3300009159-65</strain>
    </source>
</reference>
<dbReference type="EMBL" id="MN738940">
    <property type="protein sequence ID" value="QHT32442.1"/>
    <property type="molecule type" value="Genomic_DNA"/>
</dbReference>
<organism evidence="1">
    <name type="scientific">viral metagenome</name>
    <dbReference type="NCBI Taxonomy" id="1070528"/>
    <lineage>
        <taxon>unclassified sequences</taxon>
        <taxon>metagenomes</taxon>
        <taxon>organismal metagenomes</taxon>
    </lineage>
</organism>
<accession>A0A6C0EUL1</accession>